<feature type="region of interest" description="Disordered" evidence="1">
    <location>
        <begin position="53"/>
        <end position="73"/>
    </location>
</feature>
<evidence type="ECO:0000256" key="1">
    <source>
        <dbReference type="SAM" id="MobiDB-lite"/>
    </source>
</evidence>
<evidence type="ECO:0000313" key="2">
    <source>
        <dbReference type="EMBL" id="COX47664.1"/>
    </source>
</evidence>
<gene>
    <name evidence="2" type="ORF">ERS007720_04566</name>
</gene>
<protein>
    <submittedName>
        <fullName evidence="2">Uncharacterized protein</fullName>
    </submittedName>
</protein>
<accession>A0A655JRH6</accession>
<name>A0A655JRH6_MYCTX</name>
<reference evidence="2 3" key="1">
    <citation type="submission" date="2015-03" db="EMBL/GenBank/DDBJ databases">
        <authorList>
            <consortium name="Pathogen Informatics"/>
        </authorList>
    </citation>
    <scope>NUCLEOTIDE SEQUENCE [LARGE SCALE GENOMIC DNA]</scope>
    <source>
        <strain evidence="2 3">M09401471</strain>
    </source>
</reference>
<evidence type="ECO:0000313" key="3">
    <source>
        <dbReference type="Proteomes" id="UP000044938"/>
    </source>
</evidence>
<sequence>MPRFATPCWCWPPSRPRSSSCWWWRARWSGRCGYCVMGRSRLLIPISTARSRRSAPATSRSPSHWRCTPPRKSVRSRMRSTSCTPGPCCWPARKRGCDCWSTRCLRPCRGVAVPWSTSSCRSSTNWSATRRIPPDSTAFSGSITWPPGCAATAPTCWCWPVRRLPVTTASRCRCQP</sequence>
<dbReference type="EMBL" id="CSAJ01001015">
    <property type="protein sequence ID" value="COX47664.1"/>
    <property type="molecule type" value="Genomic_DNA"/>
</dbReference>
<organism evidence="2 3">
    <name type="scientific">Mycobacterium tuberculosis</name>
    <dbReference type="NCBI Taxonomy" id="1773"/>
    <lineage>
        <taxon>Bacteria</taxon>
        <taxon>Bacillati</taxon>
        <taxon>Actinomycetota</taxon>
        <taxon>Actinomycetes</taxon>
        <taxon>Mycobacteriales</taxon>
        <taxon>Mycobacteriaceae</taxon>
        <taxon>Mycobacterium</taxon>
        <taxon>Mycobacterium tuberculosis complex</taxon>
    </lineage>
</organism>
<dbReference type="AlphaFoldDB" id="A0A655JRH6"/>
<dbReference type="Proteomes" id="UP000044938">
    <property type="component" value="Unassembled WGS sequence"/>
</dbReference>
<proteinExistence type="predicted"/>